<gene>
    <name evidence="1" type="ORF">PR048_005174</name>
</gene>
<reference evidence="1 2" key="1">
    <citation type="submission" date="2023-02" db="EMBL/GenBank/DDBJ databases">
        <title>LHISI_Scaffold_Assembly.</title>
        <authorList>
            <person name="Stuart O.P."/>
            <person name="Cleave R."/>
            <person name="Magrath M.J.L."/>
            <person name="Mikheyev A.S."/>
        </authorList>
    </citation>
    <scope>NUCLEOTIDE SEQUENCE [LARGE SCALE GENOMIC DNA]</scope>
    <source>
        <strain evidence="1">Daus_M_001</strain>
        <tissue evidence="1">Leg muscle</tissue>
    </source>
</reference>
<protein>
    <submittedName>
        <fullName evidence="1">Uncharacterized protein</fullName>
    </submittedName>
</protein>
<dbReference type="Proteomes" id="UP001159363">
    <property type="component" value="Chromosome 2"/>
</dbReference>
<accession>A0ABQ9I7F9</accession>
<sequence>MNEIITEKCYTERITDEKEVKKIITIAADNLIQQEILSRPYECDFNPIVEEIKTGNTKLVGELLNLVRLLLHFRLDYLFHLCKLAWASTYTGDLDKKNLIDLLLNLGICSSYHEVVRYESSVTTHGQATVDGHAYVLFVYDNADYYHMYKHLHQLLKQKILFLGKPTKLGYSNIVMQDVMEIPLKPKSTETAHWAGFIERVLVNDKFETSAIMSLAFINMDPGNPFTIYTSLLQASEESVKCVQSKVMVTYYQPLSAKATEIVSEAAPESPLKYVIVHLGGFHLLLLYMGSVGKWNRKPMADSICQEQCCTLSGRAYSRAFRAHLLTFQALATLILEETAVDVSFVETSFDLKKTSNGEKINAETNSGRTAKLWVQYMNMVNIMCSFIRSEHCGDLELHFFAIQQMLP</sequence>
<name>A0ABQ9I7F9_9NEOP</name>
<dbReference type="PANTHER" id="PTHR47018">
    <property type="entry name" value="CXC DOMAIN-CONTAINING PROTEIN-RELATED"/>
    <property type="match status" value="1"/>
</dbReference>
<dbReference type="EMBL" id="JARBHB010000002">
    <property type="protein sequence ID" value="KAJ8892593.1"/>
    <property type="molecule type" value="Genomic_DNA"/>
</dbReference>
<organism evidence="1 2">
    <name type="scientific">Dryococelus australis</name>
    <dbReference type="NCBI Taxonomy" id="614101"/>
    <lineage>
        <taxon>Eukaryota</taxon>
        <taxon>Metazoa</taxon>
        <taxon>Ecdysozoa</taxon>
        <taxon>Arthropoda</taxon>
        <taxon>Hexapoda</taxon>
        <taxon>Insecta</taxon>
        <taxon>Pterygota</taxon>
        <taxon>Neoptera</taxon>
        <taxon>Polyneoptera</taxon>
        <taxon>Phasmatodea</taxon>
        <taxon>Verophasmatodea</taxon>
        <taxon>Anareolatae</taxon>
        <taxon>Phasmatidae</taxon>
        <taxon>Eurycanthinae</taxon>
        <taxon>Dryococelus</taxon>
    </lineage>
</organism>
<keyword evidence="2" id="KW-1185">Reference proteome</keyword>
<evidence type="ECO:0000313" key="1">
    <source>
        <dbReference type="EMBL" id="KAJ8892593.1"/>
    </source>
</evidence>
<proteinExistence type="predicted"/>
<dbReference type="PANTHER" id="PTHR47018:SF3">
    <property type="entry name" value="MYCBP-ASSOCIATED PROTEIN"/>
    <property type="match status" value="1"/>
</dbReference>
<comment type="caution">
    <text evidence="1">The sequence shown here is derived from an EMBL/GenBank/DDBJ whole genome shotgun (WGS) entry which is preliminary data.</text>
</comment>
<evidence type="ECO:0000313" key="2">
    <source>
        <dbReference type="Proteomes" id="UP001159363"/>
    </source>
</evidence>